<dbReference type="GO" id="GO:0008652">
    <property type="term" value="P:amino acid biosynthetic process"/>
    <property type="evidence" value="ECO:0007669"/>
    <property type="project" value="InterPro"/>
</dbReference>
<dbReference type="PANTHER" id="PTHR46278:SF2">
    <property type="entry name" value="ASPARTATE-SEMIALDEHYDE DEHYDROGENASE"/>
    <property type="match status" value="1"/>
</dbReference>
<reference evidence="2" key="1">
    <citation type="submission" date="2019-08" db="EMBL/GenBank/DDBJ databases">
        <authorList>
            <person name="Kucharzyk K."/>
            <person name="Murdoch R.W."/>
            <person name="Higgins S."/>
            <person name="Loffler F."/>
        </authorList>
    </citation>
    <scope>NUCLEOTIDE SEQUENCE</scope>
</reference>
<evidence type="ECO:0000313" key="2">
    <source>
        <dbReference type="EMBL" id="MPN03847.1"/>
    </source>
</evidence>
<proteinExistence type="predicted"/>
<dbReference type="Gene3D" id="3.30.360.10">
    <property type="entry name" value="Dihydrodipicolinate Reductase, domain 2"/>
    <property type="match status" value="1"/>
</dbReference>
<dbReference type="GO" id="GO:0046983">
    <property type="term" value="F:protein dimerization activity"/>
    <property type="evidence" value="ECO:0007669"/>
    <property type="project" value="InterPro"/>
</dbReference>
<gene>
    <name evidence="2" type="primary">asd2_6</name>
    <name evidence="2" type="ORF">SDC9_151081</name>
</gene>
<dbReference type="Pfam" id="PF02774">
    <property type="entry name" value="Semialdhyde_dhC"/>
    <property type="match status" value="1"/>
</dbReference>
<evidence type="ECO:0000259" key="1">
    <source>
        <dbReference type="Pfam" id="PF02774"/>
    </source>
</evidence>
<organism evidence="2">
    <name type="scientific">bioreactor metagenome</name>
    <dbReference type="NCBI Taxonomy" id="1076179"/>
    <lineage>
        <taxon>unclassified sequences</taxon>
        <taxon>metagenomes</taxon>
        <taxon>ecological metagenomes</taxon>
    </lineage>
</organism>
<protein>
    <submittedName>
        <fullName evidence="2">Aspartate-semialdehyde dehydrogenase 2</fullName>
        <ecNumber evidence="2">1.2.1.11</ecNumber>
    </submittedName>
</protein>
<dbReference type="EMBL" id="VSSQ01049766">
    <property type="protein sequence ID" value="MPN03847.1"/>
    <property type="molecule type" value="Genomic_DNA"/>
</dbReference>
<name>A0A645EPU7_9ZZZZ</name>
<dbReference type="SUPFAM" id="SSF55347">
    <property type="entry name" value="Glyceraldehyde-3-phosphate dehydrogenase-like, C-terminal domain"/>
    <property type="match status" value="1"/>
</dbReference>
<sequence>MKGYTQLKAERDGMEPSNKAYPYPIDLNLIPHIDSFTDNDYTKEEMKMVNETHKIFSDYTIAISATTVRVPVTGGHSESVNAQFHQQPQFEELCNLIRVTPGVEMLSLSDDPPYPTPLFAHDKDTVFVGRVRMDLFCKDAVNMWIVADNLRKGAATNAVEIAELFVKNS</sequence>
<dbReference type="AlphaFoldDB" id="A0A645EPU7"/>
<dbReference type="EC" id="1.2.1.11" evidence="2"/>
<dbReference type="GO" id="GO:0004073">
    <property type="term" value="F:aspartate-semialdehyde dehydrogenase activity"/>
    <property type="evidence" value="ECO:0007669"/>
    <property type="project" value="UniProtKB-EC"/>
</dbReference>
<accession>A0A645EPU7</accession>
<comment type="caution">
    <text evidence="2">The sequence shown here is derived from an EMBL/GenBank/DDBJ whole genome shotgun (WGS) entry which is preliminary data.</text>
</comment>
<feature type="domain" description="Semialdehyde dehydrogenase dimerisation" evidence="1">
    <location>
        <begin position="5"/>
        <end position="152"/>
    </location>
</feature>
<dbReference type="PANTHER" id="PTHR46278">
    <property type="entry name" value="DEHYDROGENASE, PUTATIVE-RELATED"/>
    <property type="match status" value="1"/>
</dbReference>
<keyword evidence="2" id="KW-0560">Oxidoreductase</keyword>
<dbReference type="InterPro" id="IPR012280">
    <property type="entry name" value="Semialdhyde_DH_dimer_dom"/>
</dbReference>